<reference evidence="9" key="1">
    <citation type="submission" date="2023-04" db="EMBL/GenBank/DDBJ databases">
        <title>Ambrosiozyma monospora NBRC 1965.</title>
        <authorList>
            <person name="Ichikawa N."/>
            <person name="Sato H."/>
            <person name="Tonouchi N."/>
        </authorList>
    </citation>
    <scope>NUCLEOTIDE SEQUENCE</scope>
    <source>
        <strain evidence="9">NBRC 1965</strain>
    </source>
</reference>
<comment type="function">
    <text evidence="6">Adaptins are components of the adaptor complexes which link clathrin to receptors in coated vesicles. Clathrin-associated protein complexes are believed to interact with the cytoplasmic tails of membrane proteins, leading to their selection and concentration.</text>
</comment>
<dbReference type="InterPro" id="IPR016342">
    <property type="entry name" value="AP_complex_bsu_1_2_4"/>
</dbReference>
<sequence>MERRGGDDNGNRLNSRRRKTSKTNGVGSSSDPLADVDDDDVHVSGGGFVIEGWKLTISFDQAVRLCGLLATIDQWTKIYVLNTMMCFVPQNQHDSLTIIEYCIPYLQSENCSIALNALKVIVYLGNYVEHLVDRLPVLPSRISGSVSTLMGKSPEVQFLVMRNIILLLLNKSAFLTLDVRMFFCQYDDPIYIKDTKLEIIFLLANEQNIDVVLKELEEYAMEIDVPMVCKSIRAIGNLSIKLESTSEKCVAVLKNLLSNSISYIVQEIAVIVKDIFRKFPNRFNFLIPPLIKNIDLIEEPESKTSIIWVLGEYSNLIDHHVELLETMFENIQDDTLEVKVTLLTAIMKVYVDQPDNKQVQELVIDMLKYTTEQSDDPDLRERGYFYWRLITASSNITLASQNIALTDIIRAHVPPIRSDADTLPQDILEELELNIGTLASIYLRPVKQVFRFAKLKQLPWSPCLMTREQRSVVTQSGDRSLRSRSSSSINNGVNDGSLVSVGNHLRNVSLQDQQSADRGHVPGRSTSTVSSSYLLGPKNNGNVGVANADTVARRQPSVNY</sequence>
<organism evidence="9 10">
    <name type="scientific">Ambrosiozyma monospora</name>
    <name type="common">Yeast</name>
    <name type="synonym">Endomycopsis monosporus</name>
    <dbReference type="NCBI Taxonomy" id="43982"/>
    <lineage>
        <taxon>Eukaryota</taxon>
        <taxon>Fungi</taxon>
        <taxon>Dikarya</taxon>
        <taxon>Ascomycota</taxon>
        <taxon>Saccharomycotina</taxon>
        <taxon>Pichiomycetes</taxon>
        <taxon>Pichiales</taxon>
        <taxon>Pichiaceae</taxon>
        <taxon>Ambrosiozyma</taxon>
    </lineage>
</organism>
<feature type="region of interest" description="Disordered" evidence="7">
    <location>
        <begin position="511"/>
        <end position="545"/>
    </location>
</feature>
<evidence type="ECO:0000256" key="1">
    <source>
        <dbReference type="ARBA" id="ARBA00004308"/>
    </source>
</evidence>
<evidence type="ECO:0000313" key="10">
    <source>
        <dbReference type="Proteomes" id="UP001165063"/>
    </source>
</evidence>
<accession>A0A9W7DHJ3</accession>
<dbReference type="GO" id="GO:0016192">
    <property type="term" value="P:vesicle-mediated transport"/>
    <property type="evidence" value="ECO:0007669"/>
    <property type="project" value="InterPro"/>
</dbReference>
<feature type="compositionally biased region" description="Polar residues" evidence="7">
    <location>
        <begin position="524"/>
        <end position="533"/>
    </location>
</feature>
<feature type="region of interest" description="Disordered" evidence="7">
    <location>
        <begin position="469"/>
        <end position="494"/>
    </location>
</feature>
<dbReference type="OrthoDB" id="10254310at2759"/>
<evidence type="ECO:0000256" key="3">
    <source>
        <dbReference type="ARBA" id="ARBA00022448"/>
    </source>
</evidence>
<evidence type="ECO:0000313" key="9">
    <source>
        <dbReference type="EMBL" id="GMG40456.1"/>
    </source>
</evidence>
<dbReference type="PIRSF" id="PIRSF002291">
    <property type="entry name" value="AP_complex_beta"/>
    <property type="match status" value="1"/>
</dbReference>
<dbReference type="Pfam" id="PF01602">
    <property type="entry name" value="Adaptin_N"/>
    <property type="match status" value="1"/>
</dbReference>
<name>A0A9W7DHJ3_AMBMO</name>
<dbReference type="SUPFAM" id="SSF48371">
    <property type="entry name" value="ARM repeat"/>
    <property type="match status" value="1"/>
</dbReference>
<dbReference type="InterPro" id="IPR026739">
    <property type="entry name" value="AP_beta"/>
</dbReference>
<keyword evidence="5 6" id="KW-0472">Membrane</keyword>
<dbReference type="InterPro" id="IPR016024">
    <property type="entry name" value="ARM-type_fold"/>
</dbReference>
<keyword evidence="3 6" id="KW-0813">Transport</keyword>
<dbReference type="GO" id="GO:0006886">
    <property type="term" value="P:intracellular protein transport"/>
    <property type="evidence" value="ECO:0007669"/>
    <property type="project" value="InterPro"/>
</dbReference>
<comment type="similarity">
    <text evidence="2 6">Belongs to the adaptor complexes large subunit family.</text>
</comment>
<dbReference type="PANTHER" id="PTHR11134">
    <property type="entry name" value="ADAPTOR COMPLEX SUBUNIT BETA FAMILY MEMBER"/>
    <property type="match status" value="1"/>
</dbReference>
<keyword evidence="4 6" id="KW-0653">Protein transport</keyword>
<proteinExistence type="inferred from homology"/>
<dbReference type="InterPro" id="IPR002553">
    <property type="entry name" value="Clathrin/coatomer_adapt-like_N"/>
</dbReference>
<evidence type="ECO:0000259" key="8">
    <source>
        <dbReference type="Pfam" id="PF01602"/>
    </source>
</evidence>
<feature type="domain" description="Clathrin/coatomer adaptor adaptin-like N-terminal" evidence="8">
    <location>
        <begin position="64"/>
        <end position="392"/>
    </location>
</feature>
<dbReference type="InterPro" id="IPR011989">
    <property type="entry name" value="ARM-like"/>
</dbReference>
<keyword evidence="10" id="KW-1185">Reference proteome</keyword>
<dbReference type="GO" id="GO:0030276">
    <property type="term" value="F:clathrin binding"/>
    <property type="evidence" value="ECO:0007669"/>
    <property type="project" value="InterPro"/>
</dbReference>
<evidence type="ECO:0000256" key="6">
    <source>
        <dbReference type="PIRNR" id="PIRNR002291"/>
    </source>
</evidence>
<gene>
    <name evidence="9" type="ORF">Amon01_000620500</name>
</gene>
<evidence type="ECO:0000256" key="7">
    <source>
        <dbReference type="SAM" id="MobiDB-lite"/>
    </source>
</evidence>
<protein>
    <recommendedName>
        <fullName evidence="6">AP complex subunit beta</fullName>
    </recommendedName>
</protein>
<dbReference type="Proteomes" id="UP001165063">
    <property type="component" value="Unassembled WGS sequence"/>
</dbReference>
<dbReference type="GO" id="GO:0030117">
    <property type="term" value="C:membrane coat"/>
    <property type="evidence" value="ECO:0007669"/>
    <property type="project" value="InterPro"/>
</dbReference>
<dbReference type="EMBL" id="BSXU01003829">
    <property type="protein sequence ID" value="GMG40456.1"/>
    <property type="molecule type" value="Genomic_DNA"/>
</dbReference>
<comment type="caution">
    <text evidence="9">The sequence shown here is derived from an EMBL/GenBank/DDBJ whole genome shotgun (WGS) entry which is preliminary data.</text>
</comment>
<dbReference type="AlphaFoldDB" id="A0A9W7DHJ3"/>
<dbReference type="GO" id="GO:0012505">
    <property type="term" value="C:endomembrane system"/>
    <property type="evidence" value="ECO:0007669"/>
    <property type="project" value="UniProtKB-SubCell"/>
</dbReference>
<comment type="subcellular location">
    <subcellularLocation>
        <location evidence="1">Endomembrane system</location>
    </subcellularLocation>
</comment>
<feature type="region of interest" description="Disordered" evidence="7">
    <location>
        <begin position="1"/>
        <end position="33"/>
    </location>
</feature>
<dbReference type="Gene3D" id="1.25.10.10">
    <property type="entry name" value="Leucine-rich Repeat Variant"/>
    <property type="match status" value="1"/>
</dbReference>
<evidence type="ECO:0000256" key="4">
    <source>
        <dbReference type="ARBA" id="ARBA00022927"/>
    </source>
</evidence>
<evidence type="ECO:0000256" key="5">
    <source>
        <dbReference type="ARBA" id="ARBA00023136"/>
    </source>
</evidence>
<evidence type="ECO:0000256" key="2">
    <source>
        <dbReference type="ARBA" id="ARBA00006613"/>
    </source>
</evidence>
<feature type="compositionally biased region" description="Basic and acidic residues" evidence="7">
    <location>
        <begin position="1"/>
        <end position="10"/>
    </location>
</feature>